<name>A0A6P2C6C9_9ACTN</name>
<gene>
    <name evidence="2" type="ORF">EAS64_06600</name>
</gene>
<evidence type="ECO:0000259" key="1">
    <source>
        <dbReference type="Pfam" id="PF00583"/>
    </source>
</evidence>
<accession>A0A6P2C6C9</accession>
<keyword evidence="3" id="KW-1185">Reference proteome</keyword>
<dbReference type="Gene3D" id="3.40.630.30">
    <property type="match status" value="1"/>
</dbReference>
<dbReference type="InterPro" id="IPR000182">
    <property type="entry name" value="GNAT_dom"/>
</dbReference>
<dbReference type="EMBL" id="RPFW01000001">
    <property type="protein sequence ID" value="TVZ06989.1"/>
    <property type="molecule type" value="Genomic_DNA"/>
</dbReference>
<dbReference type="Proteomes" id="UP000460272">
    <property type="component" value="Unassembled WGS sequence"/>
</dbReference>
<comment type="caution">
    <text evidence="2">The sequence shown here is derived from an EMBL/GenBank/DDBJ whole genome shotgun (WGS) entry which is preliminary data.</text>
</comment>
<reference evidence="2 3" key="1">
    <citation type="submission" date="2018-11" db="EMBL/GenBank/DDBJ databases">
        <title>Trebonia kvetii gen.nov., sp.nov., a novel acidophilic actinobacterium, and proposal of the new actinobacterial family Treboniaceae fam. nov.</title>
        <authorList>
            <person name="Rapoport D."/>
            <person name="Sagova-Mareckova M."/>
            <person name="Sedlacek I."/>
            <person name="Provaznik J."/>
            <person name="Kralova S."/>
            <person name="Pavlinic D."/>
            <person name="Benes V."/>
            <person name="Kopecky J."/>
        </authorList>
    </citation>
    <scope>NUCLEOTIDE SEQUENCE [LARGE SCALE GENOMIC DNA]</scope>
    <source>
        <strain evidence="2 3">15Tr583</strain>
    </source>
</reference>
<dbReference type="Pfam" id="PF00583">
    <property type="entry name" value="Acetyltransf_1"/>
    <property type="match status" value="1"/>
</dbReference>
<dbReference type="OrthoDB" id="4536199at2"/>
<protein>
    <submittedName>
        <fullName evidence="2">GNAT family N-acetyltransferase</fullName>
    </submittedName>
</protein>
<dbReference type="GO" id="GO:0016747">
    <property type="term" value="F:acyltransferase activity, transferring groups other than amino-acyl groups"/>
    <property type="evidence" value="ECO:0007669"/>
    <property type="project" value="InterPro"/>
</dbReference>
<dbReference type="SUPFAM" id="SSF55729">
    <property type="entry name" value="Acyl-CoA N-acyltransferases (Nat)"/>
    <property type="match status" value="1"/>
</dbReference>
<feature type="domain" description="N-acetyltransferase" evidence="1">
    <location>
        <begin position="38"/>
        <end position="123"/>
    </location>
</feature>
<dbReference type="AlphaFoldDB" id="A0A6P2C6C9"/>
<proteinExistence type="predicted"/>
<evidence type="ECO:0000313" key="2">
    <source>
        <dbReference type="EMBL" id="TVZ06989.1"/>
    </source>
</evidence>
<keyword evidence="2" id="KW-0808">Transferase</keyword>
<evidence type="ECO:0000313" key="3">
    <source>
        <dbReference type="Proteomes" id="UP000460272"/>
    </source>
</evidence>
<dbReference type="InterPro" id="IPR016181">
    <property type="entry name" value="Acyl_CoA_acyltransferase"/>
</dbReference>
<sequence length="181" mass="19553">MSTAGVAYQVLDGRAAVGKAEDMLALAHEVDAGAGEELDRQFRVWCRQPGFVLAEARHGGFLVGYGCGTPLRPSTSWWRGLTTPLPAEFTTEHQGRTFALTQLLVRAAWRRQGIATELYRLVMVGRPEERGTLTVPPGAAAAQSAFRAWGWHKVARTQGEDPESAVLDVLVTSLPVSLPGS</sequence>
<organism evidence="2 3">
    <name type="scientific">Trebonia kvetii</name>
    <dbReference type="NCBI Taxonomy" id="2480626"/>
    <lineage>
        <taxon>Bacteria</taxon>
        <taxon>Bacillati</taxon>
        <taxon>Actinomycetota</taxon>
        <taxon>Actinomycetes</taxon>
        <taxon>Streptosporangiales</taxon>
        <taxon>Treboniaceae</taxon>
        <taxon>Trebonia</taxon>
    </lineage>
</organism>
<dbReference type="RefSeq" id="WP_145851744.1">
    <property type="nucleotide sequence ID" value="NZ_RPFW01000001.1"/>
</dbReference>